<dbReference type="SUPFAM" id="SSF51338">
    <property type="entry name" value="Composite domain of metallo-dependent hydrolases"/>
    <property type="match status" value="1"/>
</dbReference>
<dbReference type="PANTHER" id="PTHR11113:SF14">
    <property type="entry name" value="N-ACETYLGLUCOSAMINE-6-PHOSPHATE DEACETYLASE"/>
    <property type="match status" value="1"/>
</dbReference>
<comment type="caution">
    <text evidence="3">The sequence shown here is derived from an EMBL/GenBank/DDBJ whole genome shotgun (WGS) entry which is preliminary data.</text>
</comment>
<feature type="domain" description="Amidohydrolase-related" evidence="2">
    <location>
        <begin position="361"/>
        <end position="503"/>
    </location>
</feature>
<dbReference type="SUPFAM" id="SSF51556">
    <property type="entry name" value="Metallo-dependent hydrolases"/>
    <property type="match status" value="1"/>
</dbReference>
<evidence type="ECO:0000313" key="4">
    <source>
        <dbReference type="Proteomes" id="UP000283269"/>
    </source>
</evidence>
<accession>A0A409X9R1</accession>
<evidence type="ECO:0000259" key="2">
    <source>
        <dbReference type="Pfam" id="PF01979"/>
    </source>
</evidence>
<evidence type="ECO:0000313" key="3">
    <source>
        <dbReference type="EMBL" id="PPQ87475.1"/>
    </source>
</evidence>
<dbReference type="Gene3D" id="2.30.40.10">
    <property type="entry name" value="Urease, subunit C, domain 1"/>
    <property type="match status" value="1"/>
</dbReference>
<dbReference type="EMBL" id="NHYD01002281">
    <property type="protein sequence ID" value="PPQ87475.1"/>
    <property type="molecule type" value="Genomic_DNA"/>
</dbReference>
<name>A0A409X9R1_PSICY</name>
<dbReference type="PANTHER" id="PTHR11113">
    <property type="entry name" value="N-ACETYLGLUCOSAMINE-6-PHOSPHATE DEACETYLASE"/>
    <property type="match status" value="1"/>
</dbReference>
<sequence>MTSPNALVCFTNCLLPQEDGSLVEKDLWIDEASGIILDAQKTFYLRRERPSTIIDVGGNILSPGFLDIQINGAYGFDFSVYESDDDAYRQGMQMVAERIVETGVTSYTQEKSIYPKLLSLLKPFSTLTSATLLGWHAEGPFIDLTKRGAHAPAYLLPAVDGFKSFENVYGSENLVDGEDWTMSDNNGAAVRLITAAPEIPGVMAALDELTKRGIAFSIGHSVATTEVATAAVQHGARLITHLFNAMPQLHHRDPSIIGLLGASPHLSSPTPLAPQLPCALPEALPVLELPGGQVVDSPVEKEFSSFQASSEAFDDSGIITPKRKDTVLNGSNPPFKQPLKKQSRPSLHLEKGQIADMAFERPYYGLIVDGIHCHPNSVRLAYSSYPEGCILITDAMKILDPNLKDGVHEWRDGKRFLKEGERLYIEGTTTLAGSVVTLDHCVRNLSRFTGCSLGEAIKCATYNPAKCLGIENKKGTLRPGAHADLVIVDRQGVVHSTWVRGTKVWSKDI</sequence>
<dbReference type="InterPro" id="IPR006680">
    <property type="entry name" value="Amidohydro-rel"/>
</dbReference>
<proteinExistence type="predicted"/>
<dbReference type="Proteomes" id="UP000283269">
    <property type="component" value="Unassembled WGS sequence"/>
</dbReference>
<gene>
    <name evidence="3" type="ORF">CVT25_008211</name>
</gene>
<reference evidence="3 4" key="1">
    <citation type="journal article" date="2018" name="Evol. Lett.">
        <title>Horizontal gene cluster transfer increased hallucinogenic mushroom diversity.</title>
        <authorList>
            <person name="Reynolds H.T."/>
            <person name="Vijayakumar V."/>
            <person name="Gluck-Thaler E."/>
            <person name="Korotkin H.B."/>
            <person name="Matheny P.B."/>
            <person name="Slot J.C."/>
        </authorList>
    </citation>
    <scope>NUCLEOTIDE SEQUENCE [LARGE SCALE GENOMIC DNA]</scope>
    <source>
        <strain evidence="3 4">2631</strain>
    </source>
</reference>
<dbReference type="OrthoDB" id="10264777at2759"/>
<dbReference type="GO" id="GO:0008448">
    <property type="term" value="F:N-acetylglucosamine-6-phosphate deacetylase activity"/>
    <property type="evidence" value="ECO:0007669"/>
    <property type="project" value="TreeGrafter"/>
</dbReference>
<protein>
    <recommendedName>
        <fullName evidence="2">Amidohydrolase-related domain-containing protein</fullName>
    </recommendedName>
</protein>
<dbReference type="InterPro" id="IPR011059">
    <property type="entry name" value="Metal-dep_hydrolase_composite"/>
</dbReference>
<keyword evidence="4" id="KW-1185">Reference proteome</keyword>
<dbReference type="InterPro" id="IPR032466">
    <property type="entry name" value="Metal_Hydrolase"/>
</dbReference>
<dbReference type="AlphaFoldDB" id="A0A409X9R1"/>
<dbReference type="GO" id="GO:0006046">
    <property type="term" value="P:N-acetylglucosamine catabolic process"/>
    <property type="evidence" value="ECO:0007669"/>
    <property type="project" value="TreeGrafter"/>
</dbReference>
<evidence type="ECO:0000256" key="1">
    <source>
        <dbReference type="ARBA" id="ARBA00022801"/>
    </source>
</evidence>
<organism evidence="3 4">
    <name type="scientific">Psilocybe cyanescens</name>
    <dbReference type="NCBI Taxonomy" id="93625"/>
    <lineage>
        <taxon>Eukaryota</taxon>
        <taxon>Fungi</taxon>
        <taxon>Dikarya</taxon>
        <taxon>Basidiomycota</taxon>
        <taxon>Agaricomycotina</taxon>
        <taxon>Agaricomycetes</taxon>
        <taxon>Agaricomycetidae</taxon>
        <taxon>Agaricales</taxon>
        <taxon>Agaricineae</taxon>
        <taxon>Strophariaceae</taxon>
        <taxon>Psilocybe</taxon>
    </lineage>
</organism>
<dbReference type="InParanoid" id="A0A409X9R1"/>
<dbReference type="STRING" id="93625.A0A409X9R1"/>
<keyword evidence="1" id="KW-0378">Hydrolase</keyword>
<dbReference type="Gene3D" id="3.20.20.140">
    <property type="entry name" value="Metal-dependent hydrolases"/>
    <property type="match status" value="2"/>
</dbReference>
<dbReference type="Pfam" id="PF01979">
    <property type="entry name" value="Amidohydro_1"/>
    <property type="match status" value="1"/>
</dbReference>